<dbReference type="AlphaFoldDB" id="A0A6P1ND56"/>
<evidence type="ECO:0000256" key="2">
    <source>
        <dbReference type="ARBA" id="ARBA00008034"/>
    </source>
</evidence>
<evidence type="ECO:0000313" key="9">
    <source>
        <dbReference type="Proteomes" id="UP000463975"/>
    </source>
</evidence>
<name>A0A6P1ND56_9PROT</name>
<dbReference type="RefSeq" id="WP_160619318.1">
    <property type="nucleotide sequence ID" value="NZ_CP047652.1"/>
</dbReference>
<comment type="subcellular location">
    <subcellularLocation>
        <location evidence="6">Cell membrane</location>
        <topology evidence="6">Multi-pass membrane protein</topology>
    </subcellularLocation>
    <subcellularLocation>
        <location evidence="1">Membrane</location>
        <topology evidence="1">Multi-pass membrane protein</topology>
    </subcellularLocation>
</comment>
<dbReference type="EMBL" id="CP047652">
    <property type="protein sequence ID" value="QHI96246.1"/>
    <property type="molecule type" value="Genomic_DNA"/>
</dbReference>
<dbReference type="Proteomes" id="UP000463975">
    <property type="component" value="Chromosome"/>
</dbReference>
<evidence type="ECO:0000313" key="8">
    <source>
        <dbReference type="EMBL" id="QHI96246.1"/>
    </source>
</evidence>
<feature type="transmembrane region" description="Helical" evidence="7">
    <location>
        <begin position="49"/>
        <end position="72"/>
    </location>
</feature>
<keyword evidence="6" id="KW-0813">Transport</keyword>
<gene>
    <name evidence="8" type="ORF">GT348_08430</name>
</gene>
<evidence type="ECO:0000256" key="7">
    <source>
        <dbReference type="SAM" id="Phobius"/>
    </source>
</evidence>
<protein>
    <submittedName>
        <fullName evidence="8">Metal ABC transporter permease</fullName>
    </submittedName>
</protein>
<dbReference type="PANTHER" id="PTHR30477:SF13">
    <property type="entry name" value="IRON TRANSPORT SYSTEM MEMBRANE PROTEIN HI_0360-RELATED"/>
    <property type="match status" value="1"/>
</dbReference>
<feature type="transmembrane region" description="Helical" evidence="7">
    <location>
        <begin position="172"/>
        <end position="189"/>
    </location>
</feature>
<feature type="transmembrane region" description="Helical" evidence="7">
    <location>
        <begin position="195"/>
        <end position="214"/>
    </location>
</feature>
<dbReference type="GO" id="GO:0010043">
    <property type="term" value="P:response to zinc ion"/>
    <property type="evidence" value="ECO:0007669"/>
    <property type="project" value="TreeGrafter"/>
</dbReference>
<keyword evidence="9" id="KW-1185">Reference proteome</keyword>
<evidence type="ECO:0000256" key="5">
    <source>
        <dbReference type="ARBA" id="ARBA00023136"/>
    </source>
</evidence>
<feature type="transmembrane region" description="Helical" evidence="7">
    <location>
        <begin position="221"/>
        <end position="240"/>
    </location>
</feature>
<keyword evidence="5 7" id="KW-0472">Membrane</keyword>
<feature type="transmembrane region" description="Helical" evidence="7">
    <location>
        <begin position="92"/>
        <end position="111"/>
    </location>
</feature>
<evidence type="ECO:0000256" key="3">
    <source>
        <dbReference type="ARBA" id="ARBA00022692"/>
    </source>
</evidence>
<dbReference type="InterPro" id="IPR037294">
    <property type="entry name" value="ABC_BtuC-like"/>
</dbReference>
<keyword evidence="3 6" id="KW-0812">Transmembrane</keyword>
<dbReference type="Gene3D" id="1.10.3470.10">
    <property type="entry name" value="ABC transporter involved in vitamin B12 uptake, BtuC"/>
    <property type="match status" value="1"/>
</dbReference>
<dbReference type="GO" id="GO:0055085">
    <property type="term" value="P:transmembrane transport"/>
    <property type="evidence" value="ECO:0007669"/>
    <property type="project" value="InterPro"/>
</dbReference>
<proteinExistence type="inferred from homology"/>
<dbReference type="GO" id="GO:0043190">
    <property type="term" value="C:ATP-binding cassette (ABC) transporter complex"/>
    <property type="evidence" value="ECO:0007669"/>
    <property type="project" value="InterPro"/>
</dbReference>
<evidence type="ECO:0000256" key="6">
    <source>
        <dbReference type="RuleBase" id="RU003943"/>
    </source>
</evidence>
<accession>A0A6P1ND56</accession>
<reference evidence="8 9" key="1">
    <citation type="submission" date="2020-01" db="EMBL/GenBank/DDBJ databases">
        <title>Genome sequencing of strain KACC 21507.</title>
        <authorList>
            <person name="Heo J."/>
            <person name="Kim S.-J."/>
            <person name="Kim J.-S."/>
            <person name="Hong S.-B."/>
            <person name="Kwon S.-W."/>
        </authorList>
    </citation>
    <scope>NUCLEOTIDE SEQUENCE [LARGE SCALE GENOMIC DNA]</scope>
    <source>
        <strain evidence="8 9">KACC 21507</strain>
    </source>
</reference>
<evidence type="ECO:0000256" key="1">
    <source>
        <dbReference type="ARBA" id="ARBA00004141"/>
    </source>
</evidence>
<dbReference type="PANTHER" id="PTHR30477">
    <property type="entry name" value="ABC-TRANSPORTER METAL-BINDING PROTEIN"/>
    <property type="match status" value="1"/>
</dbReference>
<sequence>MLSYDFMRHAFLGCFLVSLLAGSLGWFMVVRHQIFAAHALPHIGFSGAAAALWLKISPFAGMILFSLIAGFFMASEDRKKHVIPLSSQRETMTGLVLAASLGLGVFCLYEANSASNQATTLLFGDVLGLSFNVLLALGAVTLICLIGLAILWRPLLFVTLAPDLAEARGVKLSVISYGFMALVALASAACSEVAGALLSFSLMIGPPAAALKLGLTPLKGLGFSIVSALLLSWGALITAWFTDVPIAFLIGIGAVLLYFLAGRFSSWRQLQKS</sequence>
<dbReference type="InterPro" id="IPR001626">
    <property type="entry name" value="ABC_TroCD"/>
</dbReference>
<comment type="similarity">
    <text evidence="2 6">Belongs to the ABC-3 integral membrane protein family.</text>
</comment>
<dbReference type="KEGG" id="bomb:GT348_08430"/>
<dbReference type="SUPFAM" id="SSF81345">
    <property type="entry name" value="ABC transporter involved in vitamin B12 uptake, BtuC"/>
    <property type="match status" value="1"/>
</dbReference>
<evidence type="ECO:0000256" key="4">
    <source>
        <dbReference type="ARBA" id="ARBA00022989"/>
    </source>
</evidence>
<dbReference type="Pfam" id="PF00950">
    <property type="entry name" value="ABC-3"/>
    <property type="match status" value="1"/>
</dbReference>
<feature type="transmembrane region" description="Helical" evidence="7">
    <location>
        <begin position="131"/>
        <end position="152"/>
    </location>
</feature>
<keyword evidence="4 7" id="KW-1133">Transmembrane helix</keyword>
<feature type="transmembrane region" description="Helical" evidence="7">
    <location>
        <begin position="246"/>
        <end position="264"/>
    </location>
</feature>
<organism evidence="8 9">
    <name type="scientific">Aristophania vespae</name>
    <dbReference type="NCBI Taxonomy" id="2697033"/>
    <lineage>
        <taxon>Bacteria</taxon>
        <taxon>Pseudomonadati</taxon>
        <taxon>Pseudomonadota</taxon>
        <taxon>Alphaproteobacteria</taxon>
        <taxon>Acetobacterales</taxon>
        <taxon>Acetobacteraceae</taxon>
        <taxon>Aristophania</taxon>
    </lineage>
</organism>